<dbReference type="OrthoDB" id="16820at2759"/>
<accession>A0A0D2I2S2</accession>
<evidence type="ECO:0000256" key="1">
    <source>
        <dbReference type="ARBA" id="ARBA00022723"/>
    </source>
</evidence>
<dbReference type="GeneID" id="25299017"/>
<sequence length="169" mass="18738">MAQPNCAFNHLALSVPNLDEAVEWYTKLFGFRVIVPTVLAESGGPTAESANKIYGPELRSMKMCILSMGNGVAFEIFEYIDPKYNGPKKRVDWNPDTYTKGGIFHICVTVPDVDAKTAECIRMGAKQVGETVTLTESYRASYVQDPWGNVVEMLNCSMQELFLELKAVG</sequence>
<dbReference type="VEuPathDB" id="FungiDB:Z518_10946"/>
<name>A0A0D2I2S2_9EURO</name>
<evidence type="ECO:0000313" key="4">
    <source>
        <dbReference type="Proteomes" id="UP000053617"/>
    </source>
</evidence>
<dbReference type="InterPro" id="IPR051785">
    <property type="entry name" value="MMCE/EMCE_epimerase"/>
</dbReference>
<proteinExistence type="predicted"/>
<dbReference type="GO" id="GO:0004493">
    <property type="term" value="F:methylmalonyl-CoA epimerase activity"/>
    <property type="evidence" value="ECO:0007669"/>
    <property type="project" value="TreeGrafter"/>
</dbReference>
<dbReference type="Pfam" id="PF00903">
    <property type="entry name" value="Glyoxalase"/>
    <property type="match status" value="1"/>
</dbReference>
<dbReference type="PANTHER" id="PTHR43048">
    <property type="entry name" value="METHYLMALONYL-COA EPIMERASE"/>
    <property type="match status" value="1"/>
</dbReference>
<dbReference type="AlphaFoldDB" id="A0A0D2I2S2"/>
<protein>
    <recommendedName>
        <fullName evidence="2">VOC domain-containing protein</fullName>
    </recommendedName>
</protein>
<keyword evidence="1" id="KW-0479">Metal-binding</keyword>
<evidence type="ECO:0000259" key="2">
    <source>
        <dbReference type="PROSITE" id="PS51819"/>
    </source>
</evidence>
<dbReference type="InterPro" id="IPR037523">
    <property type="entry name" value="VOC_core"/>
</dbReference>
<dbReference type="HOGENOM" id="CLU_046006_7_0_1"/>
<dbReference type="EMBL" id="KN847484">
    <property type="protein sequence ID" value="KIX00019.1"/>
    <property type="molecule type" value="Genomic_DNA"/>
</dbReference>
<dbReference type="PANTHER" id="PTHR43048:SF6">
    <property type="entry name" value="BLR8189 PROTEIN"/>
    <property type="match status" value="1"/>
</dbReference>
<feature type="domain" description="VOC" evidence="2">
    <location>
        <begin position="7"/>
        <end position="156"/>
    </location>
</feature>
<dbReference type="GO" id="GO:0046491">
    <property type="term" value="P:L-methylmalonyl-CoA metabolic process"/>
    <property type="evidence" value="ECO:0007669"/>
    <property type="project" value="TreeGrafter"/>
</dbReference>
<dbReference type="PROSITE" id="PS51819">
    <property type="entry name" value="VOC"/>
    <property type="match status" value="1"/>
</dbReference>
<reference evidence="3 4" key="1">
    <citation type="submission" date="2015-01" db="EMBL/GenBank/DDBJ databases">
        <title>The Genome Sequence of Rhinocladiella mackenzie CBS 650.93.</title>
        <authorList>
            <consortium name="The Broad Institute Genomics Platform"/>
            <person name="Cuomo C."/>
            <person name="de Hoog S."/>
            <person name="Gorbushina A."/>
            <person name="Stielow B."/>
            <person name="Teixiera M."/>
            <person name="Abouelleil A."/>
            <person name="Chapman S.B."/>
            <person name="Priest M."/>
            <person name="Young S.K."/>
            <person name="Wortman J."/>
            <person name="Nusbaum C."/>
            <person name="Birren B."/>
        </authorList>
    </citation>
    <scope>NUCLEOTIDE SEQUENCE [LARGE SCALE GENOMIC DNA]</scope>
    <source>
        <strain evidence="3 4">CBS 650.93</strain>
    </source>
</reference>
<gene>
    <name evidence="3" type="ORF">Z518_10946</name>
</gene>
<evidence type="ECO:0000313" key="3">
    <source>
        <dbReference type="EMBL" id="KIX00019.1"/>
    </source>
</evidence>
<dbReference type="Proteomes" id="UP000053617">
    <property type="component" value="Unassembled WGS sequence"/>
</dbReference>
<dbReference type="SUPFAM" id="SSF54593">
    <property type="entry name" value="Glyoxalase/Bleomycin resistance protein/Dihydroxybiphenyl dioxygenase"/>
    <property type="match status" value="1"/>
</dbReference>
<dbReference type="RefSeq" id="XP_013266909.1">
    <property type="nucleotide sequence ID" value="XM_013411455.1"/>
</dbReference>
<dbReference type="Gene3D" id="3.10.180.10">
    <property type="entry name" value="2,3-Dihydroxybiphenyl 1,2-Dioxygenase, domain 1"/>
    <property type="match status" value="1"/>
</dbReference>
<dbReference type="InterPro" id="IPR004360">
    <property type="entry name" value="Glyas_Fos-R_dOase_dom"/>
</dbReference>
<dbReference type="InterPro" id="IPR029068">
    <property type="entry name" value="Glyas_Bleomycin-R_OHBP_Dase"/>
</dbReference>
<keyword evidence="4" id="KW-1185">Reference proteome</keyword>
<organism evidence="3 4">
    <name type="scientific">Rhinocladiella mackenziei CBS 650.93</name>
    <dbReference type="NCBI Taxonomy" id="1442369"/>
    <lineage>
        <taxon>Eukaryota</taxon>
        <taxon>Fungi</taxon>
        <taxon>Dikarya</taxon>
        <taxon>Ascomycota</taxon>
        <taxon>Pezizomycotina</taxon>
        <taxon>Eurotiomycetes</taxon>
        <taxon>Chaetothyriomycetidae</taxon>
        <taxon>Chaetothyriales</taxon>
        <taxon>Herpotrichiellaceae</taxon>
        <taxon>Rhinocladiella</taxon>
    </lineage>
</organism>
<dbReference type="GO" id="GO:0046872">
    <property type="term" value="F:metal ion binding"/>
    <property type="evidence" value="ECO:0007669"/>
    <property type="project" value="UniProtKB-KW"/>
</dbReference>
<dbReference type="STRING" id="1442369.A0A0D2I2S2"/>